<dbReference type="SMART" id="SM01119">
    <property type="entry name" value="D-ser_dehydrat"/>
    <property type="match status" value="1"/>
</dbReference>
<dbReference type="InterPro" id="IPR042208">
    <property type="entry name" value="D-ser_dehydrat-like_sf"/>
</dbReference>
<name>K6WDY0_9MICO</name>
<evidence type="ECO:0000259" key="3">
    <source>
        <dbReference type="SMART" id="SM01119"/>
    </source>
</evidence>
<dbReference type="InterPro" id="IPR051466">
    <property type="entry name" value="D-amino_acid_metab_enzyme"/>
</dbReference>
<dbReference type="GO" id="GO:0008721">
    <property type="term" value="F:D-serine ammonia-lyase activity"/>
    <property type="evidence" value="ECO:0007669"/>
    <property type="project" value="TreeGrafter"/>
</dbReference>
<keyword evidence="2" id="KW-0456">Lyase</keyword>
<dbReference type="PANTHER" id="PTHR28004">
    <property type="entry name" value="ZGC:162816-RELATED"/>
    <property type="match status" value="1"/>
</dbReference>
<organism evidence="4 5">
    <name type="scientific">Kineosphaera limosa NBRC 100340</name>
    <dbReference type="NCBI Taxonomy" id="1184609"/>
    <lineage>
        <taxon>Bacteria</taxon>
        <taxon>Bacillati</taxon>
        <taxon>Actinomycetota</taxon>
        <taxon>Actinomycetes</taxon>
        <taxon>Micrococcales</taxon>
        <taxon>Dermatophilaceae</taxon>
        <taxon>Kineosphaera</taxon>
    </lineage>
</organism>
<proteinExistence type="inferred from homology"/>
<dbReference type="InterPro" id="IPR001608">
    <property type="entry name" value="Ala_racemase_N"/>
</dbReference>
<dbReference type="STRING" id="1184609.KILIM_072_00090"/>
<evidence type="ECO:0000313" key="5">
    <source>
        <dbReference type="Proteomes" id="UP000008366"/>
    </source>
</evidence>
<dbReference type="Proteomes" id="UP000008366">
    <property type="component" value="Unassembled WGS sequence"/>
</dbReference>
<keyword evidence="5" id="KW-1185">Reference proteome</keyword>
<evidence type="ECO:0000256" key="2">
    <source>
        <dbReference type="ARBA" id="ARBA00023239"/>
    </source>
</evidence>
<evidence type="ECO:0000313" key="4">
    <source>
        <dbReference type="EMBL" id="GAB97500.1"/>
    </source>
</evidence>
<reference evidence="4 5" key="1">
    <citation type="submission" date="2012-08" db="EMBL/GenBank/DDBJ databases">
        <title>Whole genome shotgun sequence of Kineosphaera limosa NBRC 100340.</title>
        <authorList>
            <person name="Yoshida I."/>
            <person name="Isaki S."/>
            <person name="Hosoyama A."/>
            <person name="Tsuchikane K."/>
            <person name="Katsumata H."/>
            <person name="Ando Y."/>
            <person name="Ohji S."/>
            <person name="Hamada M."/>
            <person name="Tamura T."/>
            <person name="Yamazoe A."/>
            <person name="Yamazaki S."/>
            <person name="Fujita N."/>
        </authorList>
    </citation>
    <scope>NUCLEOTIDE SEQUENCE [LARGE SCALE GENOMIC DNA]</scope>
    <source>
        <strain evidence="4 5">NBRC 100340</strain>
    </source>
</reference>
<dbReference type="OrthoDB" id="9811417at2"/>
<dbReference type="GO" id="GO:0036088">
    <property type="term" value="P:D-serine catabolic process"/>
    <property type="evidence" value="ECO:0007669"/>
    <property type="project" value="TreeGrafter"/>
</dbReference>
<protein>
    <recommendedName>
        <fullName evidence="3">D-serine dehydratase-like domain-containing protein</fullName>
    </recommendedName>
</protein>
<accession>K6WDY0</accession>
<dbReference type="RefSeq" id="WP_006594032.1">
    <property type="nucleotide sequence ID" value="NZ_BAHD01000072.1"/>
</dbReference>
<evidence type="ECO:0000256" key="1">
    <source>
        <dbReference type="ARBA" id="ARBA00005323"/>
    </source>
</evidence>
<dbReference type="SUPFAM" id="SSF51419">
    <property type="entry name" value="PLP-binding barrel"/>
    <property type="match status" value="1"/>
</dbReference>
<comment type="similarity">
    <text evidence="1">Belongs to the DSD1 family.</text>
</comment>
<dbReference type="PANTHER" id="PTHR28004:SF2">
    <property type="entry name" value="D-SERINE DEHYDRATASE"/>
    <property type="match status" value="1"/>
</dbReference>
<dbReference type="Gene3D" id="3.20.20.10">
    <property type="entry name" value="Alanine racemase"/>
    <property type="match status" value="1"/>
</dbReference>
<dbReference type="eggNOG" id="COG3616">
    <property type="taxonomic scope" value="Bacteria"/>
</dbReference>
<dbReference type="Gene3D" id="2.40.37.20">
    <property type="entry name" value="D-serine dehydratase-like domain"/>
    <property type="match status" value="1"/>
</dbReference>
<dbReference type="Pfam" id="PF01168">
    <property type="entry name" value="Ala_racemase_N"/>
    <property type="match status" value="1"/>
</dbReference>
<feature type="domain" description="D-serine dehydratase-like" evidence="3">
    <location>
        <begin position="259"/>
        <end position="350"/>
    </location>
</feature>
<dbReference type="InterPro" id="IPR029066">
    <property type="entry name" value="PLP-binding_barrel"/>
</dbReference>
<gene>
    <name evidence="4" type="ORF">KILIM_072_00090</name>
</gene>
<comment type="caution">
    <text evidence="4">The sequence shown here is derived from an EMBL/GenBank/DDBJ whole genome shotgun (WGS) entry which is preliminary data.</text>
</comment>
<dbReference type="EMBL" id="BAHD01000072">
    <property type="protein sequence ID" value="GAB97500.1"/>
    <property type="molecule type" value="Genomic_DNA"/>
</dbReference>
<dbReference type="AlphaFoldDB" id="K6WDY0"/>
<dbReference type="InterPro" id="IPR026956">
    <property type="entry name" value="D-ser_dehydrat-like_dom"/>
</dbReference>
<sequence length="376" mass="38646">MSTPVSARPTPFLALDETVLDRNIAAMQARGRQLGVTLRPHAKTHKIAQIAQRQLAAGGVGLTVATVAEAEAFAAAGFDDLFIAYPLWVDADRGARLAALARHARVRVGCDSADAARQLGQHTVPAIGTDPGQTGGLEVLVEVDSGMHRSGVEPQQAGGVGVAAREAGLSVVGVFTFPGHSYAVDGGRRAAAEQEGAALTAAAQSLREVGIEPRVVSGGSSPSMEFASSHGVSEMRPGVYVVADAQQWELGVCEPADVALTVYATVVSHASGRAVLDCGSKALGADRAPYATGSGRLLDHPDARIVMLSEHHAVADCGPDPLPPLGSVVRVVPNHACNALNLADEVAVVGEHRPPGGGPAATIAHIWPLIARNANH</sequence>
<dbReference type="Pfam" id="PF14031">
    <property type="entry name" value="D-ser_dehydrat"/>
    <property type="match status" value="1"/>
</dbReference>